<sequence length="377" mass="39020">MSTIGQSAPAASGAASNSGLLATFSKHYANATFMYRYYLDRLAPYLAIRWSITGTLFVLFALRVVLSQGFYIIAYALGIYMLNMFLSFLTPAIDPELDGADGADDPGLPTAGPILGSSSGPPGPDSQTPGEFRPFIRRLPEYSFWLSTTQALVLSLLLTTSQIFNIPVYWRILVVYFVMLFVMTMRRQISHMLKHRYLPFDFGKRRYRPGSSANAGPRTDAAAVTSTGHVAPPVSGSSASFSGRLLSAGSALGALSALSNPAALQMHSIPHAPGASMFTGGVAASSAASSHGGSSAGAFSSNVSAGPPVSSAGSLAPVGLHTTGAGSAPMSMMMSTPSVQAPAPPMPTSVAPPPLPTGTGASHPGPDVMPAPVPQSH</sequence>
<evidence type="ECO:0008006" key="10">
    <source>
        <dbReference type="Google" id="ProtNLM"/>
    </source>
</evidence>
<comment type="similarity">
    <text evidence="2">Belongs to the RER1 family.</text>
</comment>
<dbReference type="GO" id="GO:0006890">
    <property type="term" value="P:retrograde vesicle-mediated transport, Golgi to endoplasmic reticulum"/>
    <property type="evidence" value="ECO:0007669"/>
    <property type="project" value="TreeGrafter"/>
</dbReference>
<keyword evidence="5 7" id="KW-0472">Membrane</keyword>
<feature type="region of interest" description="Disordered" evidence="6">
    <location>
        <begin position="284"/>
        <end position="377"/>
    </location>
</feature>
<dbReference type="EMBL" id="KB932201">
    <property type="protein sequence ID" value="KCV73253.1"/>
    <property type="molecule type" value="Genomic_DNA"/>
</dbReference>
<dbReference type="OrthoDB" id="448250at2759"/>
<feature type="compositionally biased region" description="Low complexity" evidence="6">
    <location>
        <begin position="323"/>
        <end position="338"/>
    </location>
</feature>
<evidence type="ECO:0000313" key="8">
    <source>
        <dbReference type="EMBL" id="KCV73253.1"/>
    </source>
</evidence>
<accession>A0A058ZH40</accession>
<dbReference type="STRING" id="691883.A0A058ZH40"/>
<feature type="transmembrane region" description="Helical" evidence="7">
    <location>
        <begin position="168"/>
        <end position="186"/>
    </location>
</feature>
<feature type="transmembrane region" description="Helical" evidence="7">
    <location>
        <begin position="68"/>
        <end position="89"/>
    </location>
</feature>
<evidence type="ECO:0000256" key="4">
    <source>
        <dbReference type="ARBA" id="ARBA00022989"/>
    </source>
</evidence>
<feature type="transmembrane region" description="Helical" evidence="7">
    <location>
        <begin position="42"/>
        <end position="62"/>
    </location>
</feature>
<feature type="compositionally biased region" description="Pro residues" evidence="6">
    <location>
        <begin position="342"/>
        <end position="356"/>
    </location>
</feature>
<dbReference type="PANTHER" id="PTHR10743">
    <property type="entry name" value="PROTEIN RER1"/>
    <property type="match status" value="1"/>
</dbReference>
<evidence type="ECO:0000256" key="7">
    <source>
        <dbReference type="SAM" id="Phobius"/>
    </source>
</evidence>
<dbReference type="Pfam" id="PF03248">
    <property type="entry name" value="Rer1"/>
    <property type="match status" value="1"/>
</dbReference>
<dbReference type="GO" id="GO:0000139">
    <property type="term" value="C:Golgi membrane"/>
    <property type="evidence" value="ECO:0007669"/>
    <property type="project" value="TreeGrafter"/>
</dbReference>
<dbReference type="PANTHER" id="PTHR10743:SF0">
    <property type="entry name" value="PROTEIN RER1"/>
    <property type="match status" value="1"/>
</dbReference>
<evidence type="ECO:0000256" key="1">
    <source>
        <dbReference type="ARBA" id="ARBA00004141"/>
    </source>
</evidence>
<dbReference type="InterPro" id="IPR004932">
    <property type="entry name" value="Rer1"/>
</dbReference>
<organism evidence="8">
    <name type="scientific">Fonticula alba</name>
    <name type="common">Slime mold</name>
    <dbReference type="NCBI Taxonomy" id="691883"/>
    <lineage>
        <taxon>Eukaryota</taxon>
        <taxon>Rotosphaerida</taxon>
        <taxon>Fonticulaceae</taxon>
        <taxon>Fonticula</taxon>
    </lineage>
</organism>
<dbReference type="GeneID" id="20525519"/>
<feature type="compositionally biased region" description="Low complexity" evidence="6">
    <location>
        <begin position="284"/>
        <end position="306"/>
    </location>
</feature>
<protein>
    <recommendedName>
        <fullName evidence="10">Protein RER1</fullName>
    </recommendedName>
</protein>
<evidence type="ECO:0000256" key="5">
    <source>
        <dbReference type="ARBA" id="ARBA00023136"/>
    </source>
</evidence>
<name>A0A058ZH40_FONAL</name>
<keyword evidence="4 7" id="KW-1133">Transmembrane helix</keyword>
<feature type="region of interest" description="Disordered" evidence="6">
    <location>
        <begin position="111"/>
        <end position="130"/>
    </location>
</feature>
<evidence type="ECO:0000313" key="9">
    <source>
        <dbReference type="Proteomes" id="UP000030693"/>
    </source>
</evidence>
<comment type="subcellular location">
    <subcellularLocation>
        <location evidence="1">Membrane</location>
        <topology evidence="1">Multi-pass membrane protein</topology>
    </subcellularLocation>
</comment>
<feature type="compositionally biased region" description="Pro residues" evidence="6">
    <location>
        <begin position="367"/>
        <end position="377"/>
    </location>
</feature>
<dbReference type="GO" id="GO:0005783">
    <property type="term" value="C:endoplasmic reticulum"/>
    <property type="evidence" value="ECO:0007669"/>
    <property type="project" value="GOC"/>
</dbReference>
<dbReference type="RefSeq" id="XP_009492954.1">
    <property type="nucleotide sequence ID" value="XM_009494679.1"/>
</dbReference>
<dbReference type="Proteomes" id="UP000030693">
    <property type="component" value="Unassembled WGS sequence"/>
</dbReference>
<proteinExistence type="inferred from homology"/>
<dbReference type="eggNOG" id="KOG1688">
    <property type="taxonomic scope" value="Eukaryota"/>
</dbReference>
<gene>
    <name evidence="8" type="ORF">H696_00794</name>
</gene>
<evidence type="ECO:0000256" key="2">
    <source>
        <dbReference type="ARBA" id="ARBA00006070"/>
    </source>
</evidence>
<dbReference type="AlphaFoldDB" id="A0A058ZH40"/>
<keyword evidence="3 7" id="KW-0812">Transmembrane</keyword>
<dbReference type="GO" id="GO:0006621">
    <property type="term" value="P:protein retention in ER lumen"/>
    <property type="evidence" value="ECO:0007669"/>
    <property type="project" value="TreeGrafter"/>
</dbReference>
<reference evidence="8" key="1">
    <citation type="submission" date="2013-04" db="EMBL/GenBank/DDBJ databases">
        <title>The Genome Sequence of Fonticula alba ATCC 38817.</title>
        <authorList>
            <consortium name="The Broad Institute Genomics Platform"/>
            <person name="Russ C."/>
            <person name="Cuomo C."/>
            <person name="Burger G."/>
            <person name="Gray M.W."/>
            <person name="Holland P.W.H."/>
            <person name="King N."/>
            <person name="Lang F.B.F."/>
            <person name="Roger A.J."/>
            <person name="Ruiz-Trillo I."/>
            <person name="Brown M."/>
            <person name="Walker B."/>
            <person name="Young S."/>
            <person name="Zeng Q."/>
            <person name="Gargeya S."/>
            <person name="Fitzgerald M."/>
            <person name="Haas B."/>
            <person name="Abouelleil A."/>
            <person name="Allen A.W."/>
            <person name="Alvarado L."/>
            <person name="Arachchi H.M."/>
            <person name="Berlin A.M."/>
            <person name="Chapman S.B."/>
            <person name="Gainer-Dewar J."/>
            <person name="Goldberg J."/>
            <person name="Griggs A."/>
            <person name="Gujja S."/>
            <person name="Hansen M."/>
            <person name="Howarth C."/>
            <person name="Imamovic A."/>
            <person name="Ireland A."/>
            <person name="Larimer J."/>
            <person name="McCowan C."/>
            <person name="Murphy C."/>
            <person name="Pearson M."/>
            <person name="Poon T.W."/>
            <person name="Priest M."/>
            <person name="Roberts A."/>
            <person name="Saif S."/>
            <person name="Shea T."/>
            <person name="Sisk P."/>
            <person name="Sykes S."/>
            <person name="Wortman J."/>
            <person name="Nusbaum C."/>
            <person name="Birren B."/>
        </authorList>
    </citation>
    <scope>NUCLEOTIDE SEQUENCE [LARGE SCALE GENOMIC DNA]</scope>
    <source>
        <strain evidence="8">ATCC 38817</strain>
    </source>
</reference>
<keyword evidence="9" id="KW-1185">Reference proteome</keyword>
<evidence type="ECO:0000256" key="3">
    <source>
        <dbReference type="ARBA" id="ARBA00022692"/>
    </source>
</evidence>
<evidence type="ECO:0000256" key="6">
    <source>
        <dbReference type="SAM" id="MobiDB-lite"/>
    </source>
</evidence>